<dbReference type="Pfam" id="PF19698">
    <property type="entry name" value="DUF6197"/>
    <property type="match status" value="1"/>
</dbReference>
<protein>
    <submittedName>
        <fullName evidence="1">Uncharacterized protein</fullName>
    </submittedName>
</protein>
<name>A0ABS1VXF1_9ACTN</name>
<comment type="caution">
    <text evidence="1">The sequence shown here is derived from an EMBL/GenBank/DDBJ whole genome shotgun (WGS) entry which is preliminary data.</text>
</comment>
<evidence type="ECO:0000313" key="1">
    <source>
        <dbReference type="EMBL" id="MBL7259163.1"/>
    </source>
</evidence>
<dbReference type="RefSeq" id="WP_202995801.1">
    <property type="nucleotide sequence ID" value="NZ_JAENHO010000010.1"/>
</dbReference>
<sequence>MNPTHNQDNTGPDTTDGTTVRDLTSLLGSDELFRAALAQAVDSGALIGHHEPDQVSPVLGLPMSDADRRWHALREAGYTGAIDSDGYARTEAEEAAWSTLMLAIQTGYLRGDGGFHCLTPECRDELASLDNRTFYTVANKLAQGVAPEYVAAEHADRLPWFVWESDEQAAEKYGETELNHDRISARDGFTVWSAQRTGLDGAYSLTEAGRRALDAPALLEGVGGEPSAWVAVRGWCEVCGKALPWVCTWDEPLCSDCVIVVPADNEYGSTVKAPDSASSTAPVDLVTETDDETTARVLRSAALYLERHGWIQGTYYDGTSGIFTPPACLVGAIGMVCYGGPVDAPAEHRDNPGYLDFEAAVLHLDRYLLAEDSSEAYEFNDARGRCLEDVTHVLREAALRPAYELIDALRAIDRRNADMAALAAALIPGGTFAAADRCGPDLCRECTFPDGCVYGDPADEDGDA</sequence>
<accession>A0ABS1VXF1</accession>
<gene>
    <name evidence="1" type="ORF">JKJ07_33090</name>
</gene>
<dbReference type="Proteomes" id="UP000598996">
    <property type="component" value="Unassembled WGS sequence"/>
</dbReference>
<dbReference type="EMBL" id="JAENHO010000010">
    <property type="protein sequence ID" value="MBL7259163.1"/>
    <property type="molecule type" value="Genomic_DNA"/>
</dbReference>
<dbReference type="InterPro" id="IPR045677">
    <property type="entry name" value="DUF6197"/>
</dbReference>
<reference evidence="1 2" key="1">
    <citation type="submission" date="2021-01" db="EMBL/GenBank/DDBJ databases">
        <title>Actinoplanes sp. nov. LDG1-01 isolated from lichen.</title>
        <authorList>
            <person name="Saeng-In P."/>
            <person name="Phongsopitanun W."/>
            <person name="Kanchanasin P."/>
            <person name="Yuki M."/>
            <person name="Kudo T."/>
            <person name="Ohkuma M."/>
            <person name="Tanasupawat S."/>
        </authorList>
    </citation>
    <scope>NUCLEOTIDE SEQUENCE [LARGE SCALE GENOMIC DNA]</scope>
    <source>
        <strain evidence="1 2">LDG1-01</strain>
    </source>
</reference>
<proteinExistence type="predicted"/>
<evidence type="ECO:0000313" key="2">
    <source>
        <dbReference type="Proteomes" id="UP000598996"/>
    </source>
</evidence>
<organism evidence="1 2">
    <name type="scientific">Paractinoplanes lichenicola</name>
    <dbReference type="NCBI Taxonomy" id="2802976"/>
    <lineage>
        <taxon>Bacteria</taxon>
        <taxon>Bacillati</taxon>
        <taxon>Actinomycetota</taxon>
        <taxon>Actinomycetes</taxon>
        <taxon>Micromonosporales</taxon>
        <taxon>Micromonosporaceae</taxon>
        <taxon>Paractinoplanes</taxon>
    </lineage>
</organism>
<keyword evidence="2" id="KW-1185">Reference proteome</keyword>